<evidence type="ECO:0000256" key="2">
    <source>
        <dbReference type="ARBA" id="ARBA00022527"/>
    </source>
</evidence>
<keyword evidence="4 7" id="KW-0547">Nucleotide-binding</keyword>
<evidence type="ECO:0000256" key="4">
    <source>
        <dbReference type="ARBA" id="ARBA00022741"/>
    </source>
</evidence>
<dbReference type="Proteomes" id="UP000595703">
    <property type="component" value="Chromosome"/>
</dbReference>
<dbReference type="RefSeq" id="WP_202237862.1">
    <property type="nucleotide sequence ID" value="NZ_AP018365.1"/>
</dbReference>
<keyword evidence="5 10" id="KW-0418">Kinase</keyword>
<dbReference type="AlphaFoldDB" id="A0A7U3VSQ0"/>
<reference evidence="10 11" key="3">
    <citation type="journal article" date="2011" name="Nat. Chem. Biol.">
        <title>Reveromycin A biosynthesis uses RevG and RevJ for stereospecific spiroacetal formation.</title>
        <authorList>
            <person name="Takahashi S."/>
            <person name="Toyoda A."/>
            <person name="Sekiyama Y."/>
            <person name="Takagi H."/>
            <person name="Nogawa T."/>
            <person name="Uramoto M."/>
            <person name="Suzuki R."/>
            <person name="Koshino H."/>
            <person name="Kumano T."/>
            <person name="Panthee S."/>
            <person name="Dairi T."/>
            <person name="Ishikawa J."/>
            <person name="Ikeda H."/>
            <person name="Sakaki Y."/>
            <person name="Osada H."/>
        </authorList>
    </citation>
    <scope>NUCLEOTIDE SEQUENCE [LARGE SCALE GENOMIC DNA]</scope>
    <source>
        <strain evidence="10 11">SN-593</strain>
    </source>
</reference>
<keyword evidence="3" id="KW-0808">Transferase</keyword>
<keyword evidence="2 10" id="KW-0723">Serine/threonine-protein kinase</keyword>
<evidence type="ECO:0000256" key="8">
    <source>
        <dbReference type="SAM" id="MobiDB-lite"/>
    </source>
</evidence>
<evidence type="ECO:0000259" key="9">
    <source>
        <dbReference type="PROSITE" id="PS50011"/>
    </source>
</evidence>
<evidence type="ECO:0000256" key="3">
    <source>
        <dbReference type="ARBA" id="ARBA00022679"/>
    </source>
</evidence>
<evidence type="ECO:0000256" key="7">
    <source>
        <dbReference type="PROSITE-ProRule" id="PRU10141"/>
    </source>
</evidence>
<reference evidence="10 11" key="4">
    <citation type="journal article" date="2020" name="Sci. Rep.">
        <title>beta-carboline chemical signals induce reveromycin production through a LuxR family regulator in Streptomyces sp. SN-593.</title>
        <authorList>
            <person name="Panthee S."/>
            <person name="Kito N."/>
            <person name="Hayashi T."/>
            <person name="Shimizu T."/>
            <person name="Ishikawa J."/>
            <person name="Hamamoto H."/>
            <person name="Osada H."/>
            <person name="Takahashi S."/>
        </authorList>
    </citation>
    <scope>NUCLEOTIDE SEQUENCE [LARGE SCALE GENOMIC DNA]</scope>
    <source>
        <strain evidence="10 11">SN-593</strain>
    </source>
</reference>
<dbReference type="GO" id="GO:0004674">
    <property type="term" value="F:protein serine/threonine kinase activity"/>
    <property type="evidence" value="ECO:0007669"/>
    <property type="project" value="UniProtKB-KW"/>
</dbReference>
<feature type="domain" description="Protein kinase" evidence="9">
    <location>
        <begin position="12"/>
        <end position="265"/>
    </location>
</feature>
<dbReference type="InterPro" id="IPR011009">
    <property type="entry name" value="Kinase-like_dom_sf"/>
</dbReference>
<evidence type="ECO:0000256" key="5">
    <source>
        <dbReference type="ARBA" id="ARBA00022777"/>
    </source>
</evidence>
<dbReference type="PANTHER" id="PTHR43289">
    <property type="entry name" value="MITOGEN-ACTIVATED PROTEIN KINASE KINASE KINASE 20-RELATED"/>
    <property type="match status" value="1"/>
</dbReference>
<dbReference type="KEGG" id="arev:RVR_9676"/>
<dbReference type="PROSITE" id="PS50011">
    <property type="entry name" value="PROTEIN_KINASE_DOM"/>
    <property type="match status" value="1"/>
</dbReference>
<reference evidence="10 11" key="2">
    <citation type="journal article" date="2011" name="J. Antibiot.">
        <title>Furaquinocins I and J: novel polyketide isoprenoid hybrid compounds from Streptomyces reveromyceticus SN-593.</title>
        <authorList>
            <person name="Panthee S."/>
            <person name="Takahashi S."/>
            <person name="Takagi H."/>
            <person name="Nogawa T."/>
            <person name="Oowada E."/>
            <person name="Uramoto M."/>
            <person name="Osada H."/>
        </authorList>
    </citation>
    <scope>NUCLEOTIDE SEQUENCE [LARGE SCALE GENOMIC DNA]</scope>
    <source>
        <strain evidence="10 11">SN-593</strain>
    </source>
</reference>
<dbReference type="PANTHER" id="PTHR43289:SF6">
    <property type="entry name" value="SERINE_THREONINE-PROTEIN KINASE NEKL-3"/>
    <property type="match status" value="1"/>
</dbReference>
<dbReference type="SUPFAM" id="SSF56112">
    <property type="entry name" value="Protein kinase-like (PK-like)"/>
    <property type="match status" value="1"/>
</dbReference>
<reference evidence="10 11" key="1">
    <citation type="journal article" date="2010" name="J. Bacteriol.">
        <title>Biochemical characterization of a novel indole prenyltransferase from Streptomyces sp. SN-593.</title>
        <authorList>
            <person name="Takahashi S."/>
            <person name="Takagi H."/>
            <person name="Toyoda A."/>
            <person name="Uramoto M."/>
            <person name="Nogawa T."/>
            <person name="Ueki M."/>
            <person name="Sakaki Y."/>
            <person name="Osada H."/>
        </authorList>
    </citation>
    <scope>NUCLEOTIDE SEQUENCE [LARGE SCALE GENOMIC DNA]</scope>
    <source>
        <strain evidence="10 11">SN-593</strain>
    </source>
</reference>
<dbReference type="Gene3D" id="3.30.200.20">
    <property type="entry name" value="Phosphorylase Kinase, domain 1"/>
    <property type="match status" value="1"/>
</dbReference>
<accession>A0A7U3VSQ0</accession>
<dbReference type="PROSITE" id="PS00109">
    <property type="entry name" value="PROTEIN_KINASE_TYR"/>
    <property type="match status" value="1"/>
</dbReference>
<dbReference type="InterPro" id="IPR008266">
    <property type="entry name" value="Tyr_kinase_AS"/>
</dbReference>
<evidence type="ECO:0000313" key="10">
    <source>
        <dbReference type="EMBL" id="BBB01999.1"/>
    </source>
</evidence>
<name>A0A7U3VSQ0_9ACTN</name>
<dbReference type="Gene3D" id="1.10.510.10">
    <property type="entry name" value="Transferase(Phosphotransferase) domain 1"/>
    <property type="match status" value="1"/>
</dbReference>
<organism evidence="10 11">
    <name type="scientific">Actinacidiphila reveromycinica</name>
    <dbReference type="NCBI Taxonomy" id="659352"/>
    <lineage>
        <taxon>Bacteria</taxon>
        <taxon>Bacillati</taxon>
        <taxon>Actinomycetota</taxon>
        <taxon>Actinomycetes</taxon>
        <taxon>Kitasatosporales</taxon>
        <taxon>Streptomycetaceae</taxon>
        <taxon>Actinacidiphila</taxon>
    </lineage>
</organism>
<dbReference type="Pfam" id="PF00069">
    <property type="entry name" value="Pkinase"/>
    <property type="match status" value="1"/>
</dbReference>
<keyword evidence="11" id="KW-1185">Reference proteome</keyword>
<evidence type="ECO:0000256" key="1">
    <source>
        <dbReference type="ARBA" id="ARBA00012513"/>
    </source>
</evidence>
<keyword evidence="6 7" id="KW-0067">ATP-binding</keyword>
<evidence type="ECO:0000256" key="6">
    <source>
        <dbReference type="ARBA" id="ARBA00022840"/>
    </source>
</evidence>
<dbReference type="PROSITE" id="PS00107">
    <property type="entry name" value="PROTEIN_KINASE_ATP"/>
    <property type="match status" value="1"/>
</dbReference>
<dbReference type="InterPro" id="IPR000719">
    <property type="entry name" value="Prot_kinase_dom"/>
</dbReference>
<sequence>MPDDGDEIAGRYRLVRRIGSGGMGEVWLAYDSGLERQVALKRARSQEGMAVKRLRKEARNAARLHHPHITSVFDLVDSPGGCWIVMEYVASRSLAQTLAERGTMPPGEVASIGCQLAVALEVSHRAGVVHGDVTPDNVLMAEGDFAKLTDFGIARALWREDSRSWNGGVYGKPRYMAPEVARGQRLTAAADLFSLGATLHAALEGRSPYGTAEDPVAYLELARKGRVVHSGRAGALSAPLRALLSGRPESRPSAAEAARQLHELAGGACACVRPPGDGDRPPVPPGGQAWTWRRAAVAGTAALALVAATATVVTVAQPFRGRAGSSGAGAPADPGRNPGGPVGDVYSADPCSLLAPDSLARYGSVEIDPAYANFDRCDLLVDETGGAGGSAVVVDVSATFLLAGAQEPSALAEVERVGSVTVVSEPLEDEECQRLLRTSQGAWVRVVAKAAAGSPTRVCALADTAADRATGVLNRGGVARRSPVAAADRSSLIRSNACALLNAAALGQVAGLDSRHVEAGVGGWSCGWRGSGSSAEVDLRFDQGQPPTADDDGQPVRLGGRQAFVRAQGGETGGSCTVKVLYRTYRGAHGLISETLLLDVSGPGSAAQQRANATALATAVARSLPTAD</sequence>
<proteinExistence type="predicted"/>
<dbReference type="EC" id="2.7.11.1" evidence="1"/>
<evidence type="ECO:0000313" key="11">
    <source>
        <dbReference type="Proteomes" id="UP000595703"/>
    </source>
</evidence>
<dbReference type="InterPro" id="IPR017441">
    <property type="entry name" value="Protein_kinase_ATP_BS"/>
</dbReference>
<feature type="region of interest" description="Disordered" evidence="8">
    <location>
        <begin position="322"/>
        <end position="343"/>
    </location>
</feature>
<gene>
    <name evidence="10" type="ORF">RVR_9676</name>
</gene>
<feature type="compositionally biased region" description="Low complexity" evidence="8">
    <location>
        <begin position="322"/>
        <end position="336"/>
    </location>
</feature>
<feature type="binding site" evidence="7">
    <location>
        <position position="41"/>
    </location>
    <ligand>
        <name>ATP</name>
        <dbReference type="ChEBI" id="CHEBI:30616"/>
    </ligand>
</feature>
<dbReference type="EMBL" id="AP018365">
    <property type="protein sequence ID" value="BBB01999.1"/>
    <property type="molecule type" value="Genomic_DNA"/>
</dbReference>
<dbReference type="CDD" id="cd14014">
    <property type="entry name" value="STKc_PknB_like"/>
    <property type="match status" value="1"/>
</dbReference>
<dbReference type="GO" id="GO:0005524">
    <property type="term" value="F:ATP binding"/>
    <property type="evidence" value="ECO:0007669"/>
    <property type="project" value="UniProtKB-UniRule"/>
</dbReference>
<protein>
    <recommendedName>
        <fullName evidence="1">non-specific serine/threonine protein kinase</fullName>
        <ecNumber evidence="1">2.7.11.1</ecNumber>
    </recommendedName>
</protein>